<evidence type="ECO:0000313" key="2">
    <source>
        <dbReference type="Proteomes" id="UP000299102"/>
    </source>
</evidence>
<sequence length="257" mass="29506">MPNSNCNGVLVNRMCHEIEVLAENMGSPEHLIVDFHTNVLYFSNFSIVEDILNYSCYLDLNTMELAKITQPALSHGYTQAVDQDEHEVYISDIDNIYKFFYNNKTVERVATVSGIIDLMFYKDALYYSTYSQNFYTLINGESVEVEFMKINNTKILAIDKDGYVFIRNDNGLYGKPKGSKYADRYKESSSQDFMAIDVNGLPYLSNATGVYFVNKGEKTLEKISDFISFNGFAFDKDNNMIFSDSERIIRLKLKTEV</sequence>
<reference evidence="1 2" key="1">
    <citation type="journal article" date="2019" name="Commun. Biol.">
        <title>The bagworm genome reveals a unique fibroin gene that provides high tensile strength.</title>
        <authorList>
            <person name="Kono N."/>
            <person name="Nakamura H."/>
            <person name="Ohtoshi R."/>
            <person name="Tomita M."/>
            <person name="Numata K."/>
            <person name="Arakawa K."/>
        </authorList>
    </citation>
    <scope>NUCLEOTIDE SEQUENCE [LARGE SCALE GENOMIC DNA]</scope>
</reference>
<evidence type="ECO:0000313" key="1">
    <source>
        <dbReference type="EMBL" id="GBP71247.1"/>
    </source>
</evidence>
<protein>
    <submittedName>
        <fullName evidence="1">Ommochrome-binding protein</fullName>
    </submittedName>
</protein>
<dbReference type="AlphaFoldDB" id="A0A4C1Y9P4"/>
<dbReference type="Proteomes" id="UP000299102">
    <property type="component" value="Unassembled WGS sequence"/>
</dbReference>
<dbReference type="EMBL" id="BGZK01001102">
    <property type="protein sequence ID" value="GBP71247.1"/>
    <property type="molecule type" value="Genomic_DNA"/>
</dbReference>
<dbReference type="OrthoDB" id="7022538at2759"/>
<name>A0A4C1Y9P4_EUMVA</name>
<gene>
    <name evidence="1" type="ORF">EVAR_79529_1</name>
</gene>
<keyword evidence="2" id="KW-1185">Reference proteome</keyword>
<proteinExistence type="predicted"/>
<accession>A0A4C1Y9P4</accession>
<comment type="caution">
    <text evidence="1">The sequence shown here is derived from an EMBL/GenBank/DDBJ whole genome shotgun (WGS) entry which is preliminary data.</text>
</comment>
<dbReference type="SUPFAM" id="SSF101898">
    <property type="entry name" value="NHL repeat"/>
    <property type="match status" value="1"/>
</dbReference>
<organism evidence="1 2">
    <name type="scientific">Eumeta variegata</name>
    <name type="common">Bagworm moth</name>
    <name type="synonym">Eumeta japonica</name>
    <dbReference type="NCBI Taxonomy" id="151549"/>
    <lineage>
        <taxon>Eukaryota</taxon>
        <taxon>Metazoa</taxon>
        <taxon>Ecdysozoa</taxon>
        <taxon>Arthropoda</taxon>
        <taxon>Hexapoda</taxon>
        <taxon>Insecta</taxon>
        <taxon>Pterygota</taxon>
        <taxon>Neoptera</taxon>
        <taxon>Endopterygota</taxon>
        <taxon>Lepidoptera</taxon>
        <taxon>Glossata</taxon>
        <taxon>Ditrysia</taxon>
        <taxon>Tineoidea</taxon>
        <taxon>Psychidae</taxon>
        <taxon>Oiketicinae</taxon>
        <taxon>Eumeta</taxon>
    </lineage>
</organism>